<organism evidence="1 2">
    <name type="scientific">Acaulospora colombiana</name>
    <dbReference type="NCBI Taxonomy" id="27376"/>
    <lineage>
        <taxon>Eukaryota</taxon>
        <taxon>Fungi</taxon>
        <taxon>Fungi incertae sedis</taxon>
        <taxon>Mucoromycota</taxon>
        <taxon>Glomeromycotina</taxon>
        <taxon>Glomeromycetes</taxon>
        <taxon>Diversisporales</taxon>
        <taxon>Acaulosporaceae</taxon>
        <taxon>Acaulospora</taxon>
    </lineage>
</organism>
<dbReference type="Proteomes" id="UP000789525">
    <property type="component" value="Unassembled WGS sequence"/>
</dbReference>
<proteinExistence type="predicted"/>
<keyword evidence="2" id="KW-1185">Reference proteome</keyword>
<evidence type="ECO:0000313" key="1">
    <source>
        <dbReference type="EMBL" id="CAG8598722.1"/>
    </source>
</evidence>
<sequence>MDWEPLRARVECWTPSNHPSPSFVPDHHLGEKAIPPSSSFFFALISSQKISLFLLVLLQTNSHFSRGERVHSLNKQGLSALTTISRFSSHSGALIATCLCCSFHLQHSTFNDSF</sequence>
<comment type="caution">
    <text evidence="1">The sequence shown here is derived from an EMBL/GenBank/DDBJ whole genome shotgun (WGS) entry which is preliminary data.</text>
</comment>
<accession>A0ACA9MP59</accession>
<protein>
    <submittedName>
        <fullName evidence="1">11750_t:CDS:1</fullName>
    </submittedName>
</protein>
<dbReference type="EMBL" id="CAJVPT010013760">
    <property type="protein sequence ID" value="CAG8598722.1"/>
    <property type="molecule type" value="Genomic_DNA"/>
</dbReference>
<evidence type="ECO:0000313" key="2">
    <source>
        <dbReference type="Proteomes" id="UP000789525"/>
    </source>
</evidence>
<reference evidence="1" key="1">
    <citation type="submission" date="2021-06" db="EMBL/GenBank/DDBJ databases">
        <authorList>
            <person name="Kallberg Y."/>
            <person name="Tangrot J."/>
            <person name="Rosling A."/>
        </authorList>
    </citation>
    <scope>NUCLEOTIDE SEQUENCE</scope>
    <source>
        <strain evidence="1">CL356</strain>
    </source>
</reference>
<name>A0ACA9MP59_9GLOM</name>
<gene>
    <name evidence="1" type="ORF">ACOLOM_LOCUS6602</name>
</gene>